<evidence type="ECO:0000256" key="1">
    <source>
        <dbReference type="ARBA" id="ARBA00004496"/>
    </source>
</evidence>
<dbReference type="GeneID" id="112285046"/>
<dbReference type="GO" id="GO:0051231">
    <property type="term" value="P:spindle elongation"/>
    <property type="evidence" value="ECO:0000318"/>
    <property type="project" value="GO_Central"/>
</dbReference>
<dbReference type="PROSITE" id="PS50067">
    <property type="entry name" value="KINESIN_MOTOR_2"/>
    <property type="match status" value="1"/>
</dbReference>
<feature type="region of interest" description="Disordered" evidence="12">
    <location>
        <begin position="1246"/>
        <end position="1343"/>
    </location>
</feature>
<keyword evidence="7 10" id="KW-0505">Motor protein</keyword>
<name>A0A2K1KAZ8_PHYPA</name>
<dbReference type="CDD" id="cd01372">
    <property type="entry name" value="KISc_KIF4"/>
    <property type="match status" value="1"/>
</dbReference>
<evidence type="ECO:0000256" key="11">
    <source>
        <dbReference type="SAM" id="Coils"/>
    </source>
</evidence>
<feature type="region of interest" description="Disordered" evidence="12">
    <location>
        <begin position="781"/>
        <end position="805"/>
    </location>
</feature>
<dbReference type="GO" id="GO:0005524">
    <property type="term" value="F:ATP binding"/>
    <property type="evidence" value="ECO:0007669"/>
    <property type="project" value="UniProtKB-UniRule"/>
</dbReference>
<dbReference type="FunCoup" id="A0A2K1KAZ8">
    <property type="interactions" value="954"/>
</dbReference>
<evidence type="ECO:0000256" key="3">
    <source>
        <dbReference type="ARBA" id="ARBA00022490"/>
    </source>
</evidence>
<evidence type="ECO:0000256" key="8">
    <source>
        <dbReference type="ARBA" id="ARBA00023316"/>
    </source>
</evidence>
<dbReference type="OMA" id="MSPSARM"/>
<dbReference type="PROSITE" id="PS00411">
    <property type="entry name" value="KINESIN_MOTOR_1"/>
    <property type="match status" value="1"/>
</dbReference>
<evidence type="ECO:0000256" key="7">
    <source>
        <dbReference type="ARBA" id="ARBA00023175"/>
    </source>
</evidence>
<evidence type="ECO:0000256" key="9">
    <source>
        <dbReference type="ARBA" id="ARBA00061175"/>
    </source>
</evidence>
<feature type="coiled-coil region" evidence="11">
    <location>
        <begin position="582"/>
        <end position="723"/>
    </location>
</feature>
<keyword evidence="6 11" id="KW-0175">Coiled coil</keyword>
<dbReference type="InterPro" id="IPR019821">
    <property type="entry name" value="Kinesin_motor_CS"/>
</dbReference>
<evidence type="ECO:0000313" key="15">
    <source>
        <dbReference type="EnsemblPlants" id="Pp3c7_8690V3.1"/>
    </source>
</evidence>
<dbReference type="OrthoDB" id="3176171at2759"/>
<dbReference type="PANTHER" id="PTHR47969">
    <property type="entry name" value="CHROMOSOME-ASSOCIATED KINESIN KIF4A-RELATED"/>
    <property type="match status" value="1"/>
</dbReference>
<reference evidence="14 16" key="2">
    <citation type="journal article" date="2018" name="Plant J.">
        <title>The Physcomitrella patens chromosome-scale assembly reveals moss genome structure and evolution.</title>
        <authorList>
            <person name="Lang D."/>
            <person name="Ullrich K.K."/>
            <person name="Murat F."/>
            <person name="Fuchs J."/>
            <person name="Jenkins J."/>
            <person name="Haas F.B."/>
            <person name="Piednoel M."/>
            <person name="Gundlach H."/>
            <person name="Van Bel M."/>
            <person name="Meyberg R."/>
            <person name="Vives C."/>
            <person name="Morata J."/>
            <person name="Symeonidi A."/>
            <person name="Hiss M."/>
            <person name="Muchero W."/>
            <person name="Kamisugi Y."/>
            <person name="Saleh O."/>
            <person name="Blanc G."/>
            <person name="Decker E.L."/>
            <person name="van Gessel N."/>
            <person name="Grimwood J."/>
            <person name="Hayes R.D."/>
            <person name="Graham S.W."/>
            <person name="Gunter L.E."/>
            <person name="McDaniel S.F."/>
            <person name="Hoernstein S.N.W."/>
            <person name="Larsson A."/>
            <person name="Li F.W."/>
            <person name="Perroud P.F."/>
            <person name="Phillips J."/>
            <person name="Ranjan P."/>
            <person name="Rokshar D.S."/>
            <person name="Rothfels C.J."/>
            <person name="Schneider L."/>
            <person name="Shu S."/>
            <person name="Stevenson D.W."/>
            <person name="Thummler F."/>
            <person name="Tillich M."/>
            <person name="Villarreal Aguilar J.C."/>
            <person name="Widiez T."/>
            <person name="Wong G.K."/>
            <person name="Wymore A."/>
            <person name="Zhang Y."/>
            <person name="Zimmer A.D."/>
            <person name="Quatrano R.S."/>
            <person name="Mayer K.F.X."/>
            <person name="Goodstein D."/>
            <person name="Casacuberta J.M."/>
            <person name="Vandepoele K."/>
            <person name="Reski R."/>
            <person name="Cuming A.C."/>
            <person name="Tuskan G.A."/>
            <person name="Maumus F."/>
            <person name="Salse J."/>
            <person name="Schmutz J."/>
            <person name="Rensing S.A."/>
        </authorList>
    </citation>
    <scope>NUCLEOTIDE SEQUENCE [LARGE SCALE GENOMIC DNA]</scope>
    <source>
        <strain evidence="15 16">cv. Gransden 2004</strain>
    </source>
</reference>
<evidence type="ECO:0000313" key="16">
    <source>
        <dbReference type="Proteomes" id="UP000006727"/>
    </source>
</evidence>
<dbReference type="Gramene" id="Pp3c7_8690V3.1">
    <property type="protein sequence ID" value="Pp3c7_8690V3.1"/>
    <property type="gene ID" value="Pp3c7_8690"/>
</dbReference>
<dbReference type="PRINTS" id="PR00380">
    <property type="entry name" value="KINESINHEAVY"/>
</dbReference>
<dbReference type="GO" id="GO:0003777">
    <property type="term" value="F:microtubule motor activity"/>
    <property type="evidence" value="ECO:0000318"/>
    <property type="project" value="GO_Central"/>
</dbReference>
<comment type="subunit">
    <text evidence="2">Homodimer.</text>
</comment>
<dbReference type="PaxDb" id="3218-PP1S42_71V6.1"/>
<dbReference type="InterPro" id="IPR001752">
    <property type="entry name" value="Kinesin_motor_dom"/>
</dbReference>
<dbReference type="PANTHER" id="PTHR47969:SF15">
    <property type="entry name" value="CHROMOSOME-ASSOCIATED KINESIN KIF4A-RELATED"/>
    <property type="match status" value="1"/>
</dbReference>
<evidence type="ECO:0000259" key="13">
    <source>
        <dbReference type="PROSITE" id="PS50067"/>
    </source>
</evidence>
<keyword evidence="8" id="KW-0961">Cell wall biogenesis/degradation</keyword>
<gene>
    <name evidence="15" type="primary">LOC112285046</name>
    <name evidence="14" type="ORF">PHYPA_010140</name>
</gene>
<dbReference type="Gramene" id="Pp3c7_8690V3.2">
    <property type="protein sequence ID" value="Pp3c7_8690V3.2"/>
    <property type="gene ID" value="Pp3c7_8690"/>
</dbReference>
<evidence type="ECO:0000256" key="4">
    <source>
        <dbReference type="ARBA" id="ARBA00022741"/>
    </source>
</evidence>
<keyword evidence="4 10" id="KW-0547">Nucleotide-binding</keyword>
<feature type="compositionally biased region" description="Low complexity" evidence="12">
    <location>
        <begin position="1325"/>
        <end position="1343"/>
    </location>
</feature>
<dbReference type="SMART" id="SM00129">
    <property type="entry name" value="KISc"/>
    <property type="match status" value="1"/>
</dbReference>
<evidence type="ECO:0000256" key="2">
    <source>
        <dbReference type="ARBA" id="ARBA00011738"/>
    </source>
</evidence>
<evidence type="ECO:0000256" key="5">
    <source>
        <dbReference type="ARBA" id="ARBA00022840"/>
    </source>
</evidence>
<feature type="region of interest" description="Disordered" evidence="12">
    <location>
        <begin position="1361"/>
        <end position="1467"/>
    </location>
</feature>
<dbReference type="GO" id="GO:0005737">
    <property type="term" value="C:cytoplasm"/>
    <property type="evidence" value="ECO:0007669"/>
    <property type="project" value="UniProtKB-SubCell"/>
</dbReference>
<dbReference type="FunFam" id="3.40.850.10:FF:000032">
    <property type="entry name" value="kinesin-like protein KIN-4A isoform X1"/>
    <property type="match status" value="1"/>
</dbReference>
<dbReference type="KEGG" id="ppp:112285046"/>
<dbReference type="EnsemblPlants" id="Pp3c7_8690V3.2">
    <property type="protein sequence ID" value="Pp3c7_8690V3.2"/>
    <property type="gene ID" value="Pp3c7_8690"/>
</dbReference>
<dbReference type="Pfam" id="PF25764">
    <property type="entry name" value="KIF21A_4th"/>
    <property type="match status" value="1"/>
</dbReference>
<dbReference type="InterPro" id="IPR027417">
    <property type="entry name" value="P-loop_NTPase"/>
</dbReference>
<feature type="domain" description="Kinesin motor" evidence="13">
    <location>
        <begin position="29"/>
        <end position="386"/>
    </location>
</feature>
<feature type="compositionally biased region" description="Basic and acidic residues" evidence="12">
    <location>
        <begin position="1267"/>
        <end position="1279"/>
    </location>
</feature>
<feature type="region of interest" description="Disordered" evidence="12">
    <location>
        <begin position="170"/>
        <end position="193"/>
    </location>
</feature>
<dbReference type="GO" id="GO:0005875">
    <property type="term" value="C:microtubule associated complex"/>
    <property type="evidence" value="ECO:0000318"/>
    <property type="project" value="GO_Central"/>
</dbReference>
<dbReference type="GO" id="GO:0007018">
    <property type="term" value="P:microtubule-based movement"/>
    <property type="evidence" value="ECO:0007669"/>
    <property type="project" value="InterPro"/>
</dbReference>
<proteinExistence type="inferred from homology"/>
<feature type="binding site" evidence="10">
    <location>
        <begin position="108"/>
        <end position="115"/>
    </location>
    <ligand>
        <name>ATP</name>
        <dbReference type="ChEBI" id="CHEBI:30616"/>
    </ligand>
</feature>
<dbReference type="EnsemblPlants" id="Pp3c7_8690V3.1">
    <property type="protein sequence ID" value="Pp3c7_8690V3.1"/>
    <property type="gene ID" value="Pp3c7_8690"/>
</dbReference>
<dbReference type="GO" id="GO:0071555">
    <property type="term" value="P:cell wall organization"/>
    <property type="evidence" value="ECO:0007669"/>
    <property type="project" value="UniProtKB-KW"/>
</dbReference>
<evidence type="ECO:0000313" key="14">
    <source>
        <dbReference type="EMBL" id="PNR50954.1"/>
    </source>
</evidence>
<organism evidence="14">
    <name type="scientific">Physcomitrium patens</name>
    <name type="common">Spreading-leaved earth moss</name>
    <name type="synonym">Physcomitrella patens</name>
    <dbReference type="NCBI Taxonomy" id="3218"/>
    <lineage>
        <taxon>Eukaryota</taxon>
        <taxon>Viridiplantae</taxon>
        <taxon>Streptophyta</taxon>
        <taxon>Embryophyta</taxon>
        <taxon>Bryophyta</taxon>
        <taxon>Bryophytina</taxon>
        <taxon>Bryopsida</taxon>
        <taxon>Funariidae</taxon>
        <taxon>Funariales</taxon>
        <taxon>Funariaceae</taxon>
        <taxon>Physcomitrium</taxon>
    </lineage>
</organism>
<feature type="coiled-coil region" evidence="11">
    <location>
        <begin position="494"/>
        <end position="528"/>
    </location>
</feature>
<feature type="region of interest" description="Disordered" evidence="12">
    <location>
        <begin position="1051"/>
        <end position="1120"/>
    </location>
</feature>
<dbReference type="InterPro" id="IPR027640">
    <property type="entry name" value="Kinesin-like_fam"/>
</dbReference>
<reference evidence="15" key="3">
    <citation type="submission" date="2020-12" db="UniProtKB">
        <authorList>
            <consortium name="EnsemblPlants"/>
        </authorList>
    </citation>
    <scope>IDENTIFICATION</scope>
</reference>
<feature type="compositionally biased region" description="Basic and acidic residues" evidence="12">
    <location>
        <begin position="994"/>
        <end position="1004"/>
    </location>
</feature>
<keyword evidence="5 10" id="KW-0067">ATP-binding</keyword>
<keyword evidence="16" id="KW-1185">Reference proteome</keyword>
<feature type="region of interest" description="Disordered" evidence="12">
    <location>
        <begin position="994"/>
        <end position="1013"/>
    </location>
</feature>
<evidence type="ECO:0000256" key="12">
    <source>
        <dbReference type="SAM" id="MobiDB-lite"/>
    </source>
</evidence>
<feature type="region of interest" description="Disordered" evidence="12">
    <location>
        <begin position="1"/>
        <end position="20"/>
    </location>
</feature>
<feature type="coiled-coil region" evidence="11">
    <location>
        <begin position="394"/>
        <end position="462"/>
    </location>
</feature>
<comment type="similarity">
    <text evidence="9">Belongs to the TRAFAC class myosin-kinesin ATPase superfamily. Kinesin family. KIN-4 subfamily.</text>
</comment>
<evidence type="ECO:0000256" key="10">
    <source>
        <dbReference type="PROSITE-ProRule" id="PRU00283"/>
    </source>
</evidence>
<feature type="coiled-coil region" evidence="11">
    <location>
        <begin position="937"/>
        <end position="978"/>
    </location>
</feature>
<dbReference type="Proteomes" id="UP000006727">
    <property type="component" value="Chromosome 7"/>
</dbReference>
<comment type="subcellular location">
    <subcellularLocation>
        <location evidence="1">Cytoplasm</location>
    </subcellularLocation>
</comment>
<feature type="compositionally biased region" description="Polar residues" evidence="12">
    <location>
        <begin position="1423"/>
        <end position="1437"/>
    </location>
</feature>
<protein>
    <recommendedName>
        <fullName evidence="13">Kinesin motor domain-containing protein</fullName>
    </recommendedName>
</protein>
<feature type="compositionally biased region" description="Polar residues" evidence="12">
    <location>
        <begin position="1083"/>
        <end position="1092"/>
    </location>
</feature>
<dbReference type="EMBL" id="ABEU02000007">
    <property type="protein sequence ID" value="PNR50954.1"/>
    <property type="molecule type" value="Genomic_DNA"/>
</dbReference>
<dbReference type="Gene3D" id="3.40.850.10">
    <property type="entry name" value="Kinesin motor domain"/>
    <property type="match status" value="1"/>
</dbReference>
<dbReference type="GO" id="GO:0007052">
    <property type="term" value="P:mitotic spindle organization"/>
    <property type="evidence" value="ECO:0000318"/>
    <property type="project" value="GO_Central"/>
</dbReference>
<dbReference type="InterPro" id="IPR036961">
    <property type="entry name" value="Kinesin_motor_dom_sf"/>
</dbReference>
<feature type="compositionally biased region" description="Polar residues" evidence="12">
    <location>
        <begin position="1378"/>
        <end position="1393"/>
    </location>
</feature>
<dbReference type="Pfam" id="PF00225">
    <property type="entry name" value="Kinesin"/>
    <property type="match status" value="1"/>
</dbReference>
<reference evidence="14 16" key="1">
    <citation type="journal article" date="2008" name="Science">
        <title>The Physcomitrella genome reveals evolutionary insights into the conquest of land by plants.</title>
        <authorList>
            <person name="Rensing S."/>
            <person name="Lang D."/>
            <person name="Zimmer A."/>
            <person name="Terry A."/>
            <person name="Salamov A."/>
            <person name="Shapiro H."/>
            <person name="Nishiyama T."/>
            <person name="Perroud P.-F."/>
            <person name="Lindquist E."/>
            <person name="Kamisugi Y."/>
            <person name="Tanahashi T."/>
            <person name="Sakakibara K."/>
            <person name="Fujita T."/>
            <person name="Oishi K."/>
            <person name="Shin-I T."/>
            <person name="Kuroki Y."/>
            <person name="Toyoda A."/>
            <person name="Suzuki Y."/>
            <person name="Hashimoto A."/>
            <person name="Yamaguchi K."/>
            <person name="Sugano A."/>
            <person name="Kohara Y."/>
            <person name="Fujiyama A."/>
            <person name="Anterola A."/>
            <person name="Aoki S."/>
            <person name="Ashton N."/>
            <person name="Barbazuk W.B."/>
            <person name="Barker E."/>
            <person name="Bennetzen J."/>
            <person name="Bezanilla M."/>
            <person name="Blankenship R."/>
            <person name="Cho S.H."/>
            <person name="Dutcher S."/>
            <person name="Estelle M."/>
            <person name="Fawcett J.A."/>
            <person name="Gundlach H."/>
            <person name="Hanada K."/>
            <person name="Heyl A."/>
            <person name="Hicks K.A."/>
            <person name="Hugh J."/>
            <person name="Lohr M."/>
            <person name="Mayer K."/>
            <person name="Melkozernov A."/>
            <person name="Murata T."/>
            <person name="Nelson D."/>
            <person name="Pils B."/>
            <person name="Prigge M."/>
            <person name="Reiss B."/>
            <person name="Renner T."/>
            <person name="Rombauts S."/>
            <person name="Rushton P."/>
            <person name="Sanderfoot A."/>
            <person name="Schween G."/>
            <person name="Shiu S.-H."/>
            <person name="Stueber K."/>
            <person name="Theodoulou F.L."/>
            <person name="Tu H."/>
            <person name="Van de Peer Y."/>
            <person name="Verrier P.J."/>
            <person name="Waters E."/>
            <person name="Wood A."/>
            <person name="Yang L."/>
            <person name="Cove D."/>
            <person name="Cuming A."/>
            <person name="Hasebe M."/>
            <person name="Lucas S."/>
            <person name="Mishler D.B."/>
            <person name="Reski R."/>
            <person name="Grigoriev I."/>
            <person name="Quatrano R.S."/>
            <person name="Boore J.L."/>
        </authorList>
    </citation>
    <scope>NUCLEOTIDE SEQUENCE [LARGE SCALE GENOMIC DNA]</scope>
    <source>
        <strain evidence="15 16">cv. Gransden 2004</strain>
    </source>
</reference>
<keyword evidence="3" id="KW-0963">Cytoplasm</keyword>
<dbReference type="SUPFAM" id="SSF52540">
    <property type="entry name" value="P-loop containing nucleoside triphosphate hydrolases"/>
    <property type="match status" value="1"/>
</dbReference>
<evidence type="ECO:0000256" key="6">
    <source>
        <dbReference type="ARBA" id="ARBA00023054"/>
    </source>
</evidence>
<dbReference type="RefSeq" id="XP_024381300.1">
    <property type="nucleotide sequence ID" value="XM_024525532.2"/>
</dbReference>
<accession>A0A2K1KAZ8</accession>
<dbReference type="STRING" id="3218.A0A2K1KAZ8"/>
<dbReference type="GO" id="GO:0008017">
    <property type="term" value="F:microtubule binding"/>
    <property type="evidence" value="ECO:0007669"/>
    <property type="project" value="InterPro"/>
</dbReference>
<sequence length="1467" mass="161469">MGADKANVSEGPPSGDDGSLLAEKDSLQAVQVALNIRPLIALERAQGCKDCITVVPGEPQVQIGTHSFTFDHVFGSSGSPLSGLYDKCVKSLVDGLFHGYNATVLAYGQTGSGKTYTMGTAYTVGGCIDGVIPHVMQDIFQHVETLKKKVDFQIRVSFIEILKEEVHDLLDPNPPSTEANFGGGSKPTTMGKPPIQIRETSNGGITLAGVTEPDVKSLEEMAACLEQGSLCRATGSTNMNSQSSRSHAIFTIMLEQRRKWEMLPDGGNPLLEDCNEDYLSAKLHLVDLAGSERAKRTGADGLRFKEGVHINKGLLALGNVISALGDDRKRKEGGHVPYRDSKLTRLLQDSLGGNSSTVMIACVSPADSNAEETLNTLKYANRARNIQNKPTVNRDPLTAEMQRLRQQLELAQVELICARAGGPSNSDMQMFKQRIAWLEASNTELRRELDESQGKIASLSRSASESELQRNKLLVKLDMLRSGKTFEELDGEKITQTEDLLKDYVKRIEDLEAEVQQLQQSKSRSVLTNRPIYPNVANVVKSVTPEGITGVPVIGDVVSPGESRAEPEADVVAKELEYSSVQAGLDKELQELNKCLEQKEAEMKSFVRADTLVLKQHFEKKLIEMEEEKKRLQMERDKLMMELENLSHVSDDNAQKQQLAYKQTLTDLEIQIADLKKKQENQAQLLRQKQRSDEAAKRLQEEIVRMKTQKVQIQQKMKQESEQFRLWKASREKEVLQLKKEGRRNIYELHKIQALHLRQKMVLQRKTEEAATAMRRLKELQEARKSSKDTAPNGTLLLTGPSSQNNEKSLQHWLEQELEMALRVHEVRSAVEKQREERAATAKELMELRQQDDEKLAIANDPDEESNARHARIAYLESLLSSSSGDMVAMASQLSEAEERERACSGRARWQHLRSMGDAKTLLHLMFGVASYSRCRFKDLEDENKEMKEKLAEVEGLLKQTEAQRQELERQNLLTNQALSVALVAASKYELDVRNTQTEGDRPRKSGGPYDLRKVSRVSSIVRTSLPESDMDLSDSESEFDMRADVSDLDSDFDEDEKSYKRRVARKTQSGTRVLSGGRKQASVGQKSSTDLPHSEPPSEPGSAESGRITPSSGATTPAEVKEELKSGHCCSCSPWSGCKTKKCACKAVGGFCGPACGCKVGRCANRGEIDTVESSLVTTNSLVPAHRDMAVAMAGLRVDETSHKLGFDFGDSKTGVELSGGPSPETDSALLKKVVTLLDFAWKSSQQGSPQSPDEHLHPGEVVFHGTRDETRKDEVGSKRPRRPLSDIGNNKILTKPHGDRPPLKTKRKVPRGLVQLVSVPSLAPEQPAATPSSTPTATVPAPAIGYTAADGNSLGSADGGYTLRSVGDRPAVPETQAPSNNSAGYHVTTSAGERPGEPLVPPRVHPSLPRSGHGPLKIRSDSSLQNSEVDASTSNGRRKDTTNGHGRNSMAGDQKENMRTNSRRL</sequence>